<sequence>MTHAQQHPFGSARFASDQDVLRAFRHKGGVPFGFLRGRKLHHAKQAGMLLIGGAGSGKFTSVLAHIMGSRGRKGEPLRYAIFDPKRELREVLEPWFASIGAAVYEFNAHGTHGKNGLSLSLMSHLVRGSRTLVADSRRCARTFIPESGGGDSRFFEQKAQNWLDPLIRGLVHTDGGVSPLSLFELIGMIRSAPEAWSQMADVMAGLGEPDLRVAYDEMIEMADQSRRTFDSVMSEISNTLAFMSDPLLQATLASTDQADFTLDVLLEDSHRPVFVFFVIPPELTEQSAPLIRQFFSTLRTLKQRKPSSPTMNLVIDEAAQLGRFPEIAEFYSIGRGFGLSPLCIYQDIGQIERNLGPTGATTISASADLEVYLGGGISDLKTAEHLSRTLGNETLAMDDHLTRERAARAKREAVYAVVTGKADPIRTGLAMRSLDYEMSHVRKQARALRTPDEILTMPHNQALVLASGYALHPFFADKLPYYACREYAGLFGPNPYFDRDLSRVALQTFWGKRTRRVITEAVPPEFAHLPQYAGGQWRFIEGYRPTNKRKGGKAP</sequence>
<evidence type="ECO:0000256" key="4">
    <source>
        <dbReference type="ARBA" id="ARBA00022692"/>
    </source>
</evidence>
<keyword evidence="4" id="KW-0812">Transmembrane</keyword>
<dbReference type="CDD" id="cd01127">
    <property type="entry name" value="TrwB_TraG_TraD_VirD4"/>
    <property type="match status" value="1"/>
</dbReference>
<dbReference type="PANTHER" id="PTHR37937:SF1">
    <property type="entry name" value="CONJUGATIVE TRANSFER: DNA TRANSPORT"/>
    <property type="match status" value="1"/>
</dbReference>
<organism evidence="7 8">
    <name type="scientific">Cereibacter azotoformans</name>
    <dbReference type="NCBI Taxonomy" id="43057"/>
    <lineage>
        <taxon>Bacteria</taxon>
        <taxon>Pseudomonadati</taxon>
        <taxon>Pseudomonadota</taxon>
        <taxon>Alphaproteobacteria</taxon>
        <taxon>Rhodobacterales</taxon>
        <taxon>Paracoccaceae</taxon>
        <taxon>Cereibacter</taxon>
    </lineage>
</organism>
<evidence type="ECO:0000256" key="5">
    <source>
        <dbReference type="ARBA" id="ARBA00022989"/>
    </source>
</evidence>
<dbReference type="InterPro" id="IPR027417">
    <property type="entry name" value="P-loop_NTPase"/>
</dbReference>
<dbReference type="EMBL" id="QAOT01000037">
    <property type="protein sequence ID" value="PTR08164.1"/>
    <property type="molecule type" value="Genomic_DNA"/>
</dbReference>
<dbReference type="PANTHER" id="PTHR37937">
    <property type="entry name" value="CONJUGATIVE TRANSFER: DNA TRANSPORT"/>
    <property type="match status" value="1"/>
</dbReference>
<dbReference type="Pfam" id="PF02534">
    <property type="entry name" value="T4SS-DNA_transf"/>
    <property type="match status" value="1"/>
</dbReference>
<keyword evidence="8" id="KW-1185">Reference proteome</keyword>
<evidence type="ECO:0000313" key="8">
    <source>
        <dbReference type="Proteomes" id="UP000244060"/>
    </source>
</evidence>
<keyword evidence="3" id="KW-1003">Cell membrane</keyword>
<dbReference type="InterPro" id="IPR051539">
    <property type="entry name" value="T4SS-coupling_protein"/>
</dbReference>
<protein>
    <submittedName>
        <fullName evidence="7">Type IV secretion system protein VirD4</fullName>
    </submittedName>
</protein>
<reference evidence="7 8" key="1">
    <citation type="submission" date="2018-04" db="EMBL/GenBank/DDBJ databases">
        <title>Genomic Encyclopedia of Type Strains, Phase III (KMG-III): the genomes of soil and plant-associated and newly described type strains.</title>
        <authorList>
            <person name="Whitman W."/>
        </authorList>
    </citation>
    <scope>NUCLEOTIDE SEQUENCE [LARGE SCALE GENOMIC DNA]</scope>
    <source>
        <strain evidence="7 8">KA25</strain>
    </source>
</reference>
<comment type="similarity">
    <text evidence="2">Belongs to the VirD4/TraG family.</text>
</comment>
<gene>
    <name evidence="7" type="ORF">C8J28_13710</name>
</gene>
<dbReference type="SUPFAM" id="SSF52540">
    <property type="entry name" value="P-loop containing nucleoside triphosphate hydrolases"/>
    <property type="match status" value="1"/>
</dbReference>
<evidence type="ECO:0000256" key="3">
    <source>
        <dbReference type="ARBA" id="ARBA00022475"/>
    </source>
</evidence>
<proteinExistence type="inferred from homology"/>
<keyword evidence="6" id="KW-0472">Membrane</keyword>
<comment type="subcellular location">
    <subcellularLocation>
        <location evidence="1">Cell membrane</location>
        <topology evidence="1">Multi-pass membrane protein</topology>
    </subcellularLocation>
</comment>
<dbReference type="InterPro" id="IPR003688">
    <property type="entry name" value="TraG/VirD4"/>
</dbReference>
<evidence type="ECO:0000256" key="1">
    <source>
        <dbReference type="ARBA" id="ARBA00004651"/>
    </source>
</evidence>
<dbReference type="RefSeq" id="WP_108222684.1">
    <property type="nucleotide sequence ID" value="NZ_QAOT01000037.1"/>
</dbReference>
<dbReference type="OrthoDB" id="9759295at2"/>
<dbReference type="Proteomes" id="UP000244060">
    <property type="component" value="Unassembled WGS sequence"/>
</dbReference>
<name>A0A2T5JM89_9RHOB</name>
<evidence type="ECO:0000313" key="7">
    <source>
        <dbReference type="EMBL" id="PTR08164.1"/>
    </source>
</evidence>
<dbReference type="GO" id="GO:0005886">
    <property type="term" value="C:plasma membrane"/>
    <property type="evidence" value="ECO:0007669"/>
    <property type="project" value="UniProtKB-SubCell"/>
</dbReference>
<dbReference type="AlphaFoldDB" id="A0A2T5JM89"/>
<accession>A0A2T5JM89</accession>
<evidence type="ECO:0000256" key="6">
    <source>
        <dbReference type="ARBA" id="ARBA00023136"/>
    </source>
</evidence>
<evidence type="ECO:0000256" key="2">
    <source>
        <dbReference type="ARBA" id="ARBA00008806"/>
    </source>
</evidence>
<comment type="caution">
    <text evidence="7">The sequence shown here is derived from an EMBL/GenBank/DDBJ whole genome shotgun (WGS) entry which is preliminary data.</text>
</comment>
<dbReference type="Gene3D" id="3.40.50.300">
    <property type="entry name" value="P-loop containing nucleotide triphosphate hydrolases"/>
    <property type="match status" value="1"/>
</dbReference>
<keyword evidence="5" id="KW-1133">Transmembrane helix</keyword>